<evidence type="ECO:0000313" key="10">
    <source>
        <dbReference type="Proteomes" id="UP001596380"/>
    </source>
</evidence>
<dbReference type="PANTHER" id="PTHR43194:SF2">
    <property type="entry name" value="PEROXISOMAL MEMBRANE PROTEIN LPX1"/>
    <property type="match status" value="1"/>
</dbReference>
<dbReference type="Proteomes" id="UP001596380">
    <property type="component" value="Unassembled WGS sequence"/>
</dbReference>
<dbReference type="Pfam" id="PF00561">
    <property type="entry name" value="Abhydrolase_1"/>
    <property type="match status" value="1"/>
</dbReference>
<reference evidence="10" key="1">
    <citation type="journal article" date="2019" name="Int. J. Syst. Evol. Microbiol.">
        <title>The Global Catalogue of Microorganisms (GCM) 10K type strain sequencing project: providing services to taxonomists for standard genome sequencing and annotation.</title>
        <authorList>
            <consortium name="The Broad Institute Genomics Platform"/>
            <consortium name="The Broad Institute Genome Sequencing Center for Infectious Disease"/>
            <person name="Wu L."/>
            <person name="Ma J."/>
        </authorList>
    </citation>
    <scope>NUCLEOTIDE SEQUENCE [LARGE SCALE GENOMIC DNA]</scope>
    <source>
        <strain evidence="10">JCM 3369</strain>
    </source>
</reference>
<accession>A0ABW2CMY5</accession>
<sequence length="299" mass="32713">MSGAPAVTEGYAPFRGHRTWYRVTGPLDSGPAPLVVLHGGPGCTHDYVLSFADLAASTGRPVVHYDQLGNGRSTHLPDRGADFWTVGLFLAELDNLLGHLGIADGYHLLGQSWGGMLGAEHAVLRPAGLRSLVIANSPASMPLWLAAAAGLRLDLPPEVEATLREHEDRETTGSPEYAAAMRVFYDRHVCRIPWPDEVARTFAAIDADPTVYHTMNGPSEFHVVGTLRNWSIIDRLDRIEVPVLVLSGRYDEAAPAAVRPYAERIPDARWRIFEESSHMPHVEEREACLAEVAAFLASR</sequence>
<dbReference type="PIRSF" id="PIRSF005539">
    <property type="entry name" value="Pept_S33_TRI_F1"/>
    <property type="match status" value="1"/>
</dbReference>
<evidence type="ECO:0000256" key="1">
    <source>
        <dbReference type="ARBA" id="ARBA00001585"/>
    </source>
</evidence>
<evidence type="ECO:0000313" key="9">
    <source>
        <dbReference type="EMBL" id="MFC6882021.1"/>
    </source>
</evidence>
<comment type="caution">
    <text evidence="9">The sequence shown here is derived from an EMBL/GenBank/DDBJ whole genome shotgun (WGS) entry which is preliminary data.</text>
</comment>
<dbReference type="RefSeq" id="WP_160825122.1">
    <property type="nucleotide sequence ID" value="NZ_JBHSXE010000001.1"/>
</dbReference>
<evidence type="ECO:0000256" key="6">
    <source>
        <dbReference type="ARBA" id="ARBA00029605"/>
    </source>
</evidence>
<evidence type="ECO:0000256" key="5">
    <source>
        <dbReference type="ARBA" id="ARBA00022801"/>
    </source>
</evidence>
<evidence type="ECO:0000256" key="4">
    <source>
        <dbReference type="ARBA" id="ARBA00021843"/>
    </source>
</evidence>
<dbReference type="EC" id="3.4.11.5" evidence="3"/>
<dbReference type="InterPro" id="IPR029058">
    <property type="entry name" value="AB_hydrolase_fold"/>
</dbReference>
<comment type="catalytic activity">
    <reaction evidence="1">
        <text>Release of N-terminal proline from a peptide.</text>
        <dbReference type="EC" id="3.4.11.5"/>
    </reaction>
</comment>
<evidence type="ECO:0000259" key="8">
    <source>
        <dbReference type="Pfam" id="PF00561"/>
    </source>
</evidence>
<dbReference type="SUPFAM" id="SSF53474">
    <property type="entry name" value="alpha/beta-Hydrolases"/>
    <property type="match status" value="1"/>
</dbReference>
<keyword evidence="5 7" id="KW-0378">Hydrolase</keyword>
<dbReference type="PRINTS" id="PR00793">
    <property type="entry name" value="PROAMNOPTASE"/>
</dbReference>
<proteinExistence type="inferred from homology"/>
<dbReference type="InterPro" id="IPR050228">
    <property type="entry name" value="Carboxylesterase_BioH"/>
</dbReference>
<evidence type="ECO:0000256" key="2">
    <source>
        <dbReference type="ARBA" id="ARBA00010088"/>
    </source>
</evidence>
<organism evidence="9 10">
    <name type="scientific">Actinomadura yumaensis</name>
    <dbReference type="NCBI Taxonomy" id="111807"/>
    <lineage>
        <taxon>Bacteria</taxon>
        <taxon>Bacillati</taxon>
        <taxon>Actinomycetota</taxon>
        <taxon>Actinomycetes</taxon>
        <taxon>Streptosporangiales</taxon>
        <taxon>Thermomonosporaceae</taxon>
        <taxon>Actinomadura</taxon>
    </lineage>
</organism>
<dbReference type="GO" id="GO:0016787">
    <property type="term" value="F:hydrolase activity"/>
    <property type="evidence" value="ECO:0007669"/>
    <property type="project" value="UniProtKB-KW"/>
</dbReference>
<keyword evidence="10" id="KW-1185">Reference proteome</keyword>
<dbReference type="InterPro" id="IPR005945">
    <property type="entry name" value="Pro_imino_pep"/>
</dbReference>
<comment type="similarity">
    <text evidence="2 7">Belongs to the peptidase S33 family.</text>
</comment>
<name>A0ABW2CMY5_9ACTN</name>
<dbReference type="InterPro" id="IPR002410">
    <property type="entry name" value="Peptidase_S33"/>
</dbReference>
<gene>
    <name evidence="9" type="ORF">ACFQKB_19875</name>
</gene>
<dbReference type="NCBIfam" id="TIGR01250">
    <property type="entry name" value="pro_imino_pep_2"/>
    <property type="match status" value="1"/>
</dbReference>
<evidence type="ECO:0000256" key="3">
    <source>
        <dbReference type="ARBA" id="ARBA00012568"/>
    </source>
</evidence>
<protein>
    <recommendedName>
        <fullName evidence="4">Proline iminopeptidase</fullName>
        <ecNumber evidence="3">3.4.11.5</ecNumber>
    </recommendedName>
    <alternativeName>
        <fullName evidence="6">Prolyl aminopeptidase</fullName>
    </alternativeName>
</protein>
<feature type="domain" description="AB hydrolase-1" evidence="8">
    <location>
        <begin position="33"/>
        <end position="284"/>
    </location>
</feature>
<dbReference type="EMBL" id="JBHSXS010000011">
    <property type="protein sequence ID" value="MFC6882021.1"/>
    <property type="molecule type" value="Genomic_DNA"/>
</dbReference>
<evidence type="ECO:0000256" key="7">
    <source>
        <dbReference type="PIRNR" id="PIRNR005539"/>
    </source>
</evidence>
<dbReference type="PANTHER" id="PTHR43194">
    <property type="entry name" value="HYDROLASE ALPHA/BETA FOLD FAMILY"/>
    <property type="match status" value="1"/>
</dbReference>
<dbReference type="InterPro" id="IPR000073">
    <property type="entry name" value="AB_hydrolase_1"/>
</dbReference>
<dbReference type="Gene3D" id="3.40.50.1820">
    <property type="entry name" value="alpha/beta hydrolase"/>
    <property type="match status" value="1"/>
</dbReference>